<dbReference type="Pfam" id="PF03924">
    <property type="entry name" value="CHASE"/>
    <property type="match status" value="1"/>
</dbReference>
<keyword evidence="3 6" id="KW-1133">Transmembrane helix</keyword>
<feature type="region of interest" description="Disordered" evidence="5">
    <location>
        <begin position="524"/>
        <end position="544"/>
    </location>
</feature>
<dbReference type="GO" id="GO:0003824">
    <property type="term" value="F:catalytic activity"/>
    <property type="evidence" value="ECO:0007669"/>
    <property type="project" value="UniProtKB-ARBA"/>
</dbReference>
<dbReference type="EMBL" id="JAOPGA020001465">
    <property type="protein sequence ID" value="KAL0488721.1"/>
    <property type="molecule type" value="Genomic_DNA"/>
</dbReference>
<comment type="caution">
    <text evidence="9">The sequence shown here is derived from an EMBL/GenBank/DDBJ whole genome shotgun (WGS) entry which is preliminary data.</text>
</comment>
<evidence type="ECO:0000313" key="10">
    <source>
        <dbReference type="Proteomes" id="UP001431209"/>
    </source>
</evidence>
<dbReference type="GO" id="GO:0016020">
    <property type="term" value="C:membrane"/>
    <property type="evidence" value="ECO:0007669"/>
    <property type="project" value="UniProtKB-SubCell"/>
</dbReference>
<proteinExistence type="predicted"/>
<gene>
    <name evidence="8" type="ORF">AKO1_001565</name>
    <name evidence="9" type="ORF">AKO1_002472</name>
</gene>
<evidence type="ECO:0000256" key="5">
    <source>
        <dbReference type="SAM" id="MobiDB-lite"/>
    </source>
</evidence>
<dbReference type="PROSITE" id="PS50839">
    <property type="entry name" value="CHASE"/>
    <property type="match status" value="1"/>
</dbReference>
<dbReference type="AlphaFoldDB" id="A0AAW2ZJ41"/>
<feature type="domain" description="CHASE" evidence="7">
    <location>
        <begin position="194"/>
        <end position="282"/>
    </location>
</feature>
<evidence type="ECO:0000256" key="1">
    <source>
        <dbReference type="ARBA" id="ARBA00004370"/>
    </source>
</evidence>
<dbReference type="Proteomes" id="UP001431209">
    <property type="component" value="Unassembled WGS sequence"/>
</dbReference>
<dbReference type="InterPro" id="IPR042240">
    <property type="entry name" value="CHASE_sf"/>
</dbReference>
<reference evidence="9 10" key="1">
    <citation type="submission" date="2024-03" db="EMBL/GenBank/DDBJ databases">
        <title>The Acrasis kona genome and developmental transcriptomes reveal deep origins of eukaryotic multicellular pathways.</title>
        <authorList>
            <person name="Sheikh S."/>
            <person name="Fu C.-J."/>
            <person name="Brown M.W."/>
            <person name="Baldauf S.L."/>
        </authorList>
    </citation>
    <scope>NUCLEOTIDE SEQUENCE [LARGE SCALE GENOMIC DNA]</scope>
    <source>
        <strain evidence="9 10">ATCC MYA-3509</strain>
    </source>
</reference>
<dbReference type="GO" id="GO:0007165">
    <property type="term" value="P:signal transduction"/>
    <property type="evidence" value="ECO:0007669"/>
    <property type="project" value="UniProtKB-ARBA"/>
</dbReference>
<protein>
    <submittedName>
        <fullName evidence="9">3 TM domain-containing transmembrane protein</fullName>
    </submittedName>
    <submittedName>
        <fullName evidence="8">Orn</fullName>
    </submittedName>
</protein>
<feature type="transmembrane region" description="Helical" evidence="6">
    <location>
        <begin position="189"/>
        <end position="212"/>
    </location>
</feature>
<keyword evidence="4 6" id="KW-0472">Membrane</keyword>
<evidence type="ECO:0000256" key="3">
    <source>
        <dbReference type="ARBA" id="ARBA00022989"/>
    </source>
</evidence>
<dbReference type="InterPro" id="IPR006189">
    <property type="entry name" value="CHASE_dom"/>
</dbReference>
<dbReference type="SMART" id="SM01079">
    <property type="entry name" value="CHASE"/>
    <property type="match status" value="1"/>
</dbReference>
<sequence>MGVVKHRTSKSEFSLGTFDTDSTSSRAHEESVVRMLLIDGSFFLVAFALLLIGLLAALLSHFLLKRDDIKLSRDALATTAGTKRQDLEYKVRSTYNSINSLASFLSVNMPYNNINYYNQYVPFLDKSGLFGNDSSIDELSYFQIVQNKDVNDFLRNVKSWGPEFSNTFIYQGVDEATNKKIPDVTDRQFYLVCIYVYPFNYLPYIVGLNAAANTAAKNQTIMRSISTRAQAATDTVPVIANNVTVRGVIIYSPVYDQNNTLAGIISGVFHSNTIIQATMNSLPSELFVIVKDVTTNDPSAQLIHTTVNKAQANNILGYDPIDYQLNTCNELIKNAPVRHVIQVPCADHTWEVTFIGTWSYVDQYVSSQRWVALSISLIITLIFEIFIVFAFFYRKLIFAREQKKKSEDKINILQVNQKKLRSLLKKLAAQDVRNKVTVDIMPDYLAVISHTGKIVHTNAAFDQVFQFSAEHYHKGLMIGDVLPSLGNQFFITQSINEPIVSIAETLSSKQINVRVIVGVLESEGSGGAEDEDRHTTTTVATPTTPALMSPFVSTQMVDDQAESYVILMVNLDRSNN</sequence>
<evidence type="ECO:0000313" key="9">
    <source>
        <dbReference type="EMBL" id="KAL0488721.1"/>
    </source>
</evidence>
<evidence type="ECO:0000259" key="7">
    <source>
        <dbReference type="PROSITE" id="PS50839"/>
    </source>
</evidence>
<name>A0AAW2ZJ41_9EUKA</name>
<feature type="transmembrane region" description="Helical" evidence="6">
    <location>
        <begin position="370"/>
        <end position="393"/>
    </location>
</feature>
<evidence type="ECO:0000256" key="4">
    <source>
        <dbReference type="ARBA" id="ARBA00023136"/>
    </source>
</evidence>
<dbReference type="Gene3D" id="3.30.450.350">
    <property type="entry name" value="CHASE domain"/>
    <property type="match status" value="1"/>
</dbReference>
<feature type="transmembrane region" description="Helical" evidence="6">
    <location>
        <begin position="42"/>
        <end position="64"/>
    </location>
</feature>
<keyword evidence="2 6" id="KW-0812">Transmembrane</keyword>
<accession>A0AAW2ZJ41</accession>
<keyword evidence="10" id="KW-1185">Reference proteome</keyword>
<comment type="subcellular location">
    <subcellularLocation>
        <location evidence="1">Membrane</location>
    </subcellularLocation>
</comment>
<dbReference type="EMBL" id="JAOPGA020001264">
    <property type="protein sequence ID" value="KAL0486758.1"/>
    <property type="molecule type" value="Genomic_DNA"/>
</dbReference>
<evidence type="ECO:0000256" key="2">
    <source>
        <dbReference type="ARBA" id="ARBA00022692"/>
    </source>
</evidence>
<organism evidence="9 10">
    <name type="scientific">Acrasis kona</name>
    <dbReference type="NCBI Taxonomy" id="1008807"/>
    <lineage>
        <taxon>Eukaryota</taxon>
        <taxon>Discoba</taxon>
        <taxon>Heterolobosea</taxon>
        <taxon>Tetramitia</taxon>
        <taxon>Eutetramitia</taxon>
        <taxon>Acrasidae</taxon>
        <taxon>Acrasis</taxon>
    </lineage>
</organism>
<evidence type="ECO:0000313" key="8">
    <source>
        <dbReference type="EMBL" id="KAL0486758.1"/>
    </source>
</evidence>
<evidence type="ECO:0000256" key="6">
    <source>
        <dbReference type="SAM" id="Phobius"/>
    </source>
</evidence>